<dbReference type="PANTHER" id="PTHR24271">
    <property type="entry name" value="KALLIKREIN-RELATED"/>
    <property type="match status" value="1"/>
</dbReference>
<evidence type="ECO:0000256" key="5">
    <source>
        <dbReference type="ARBA" id="ARBA00023157"/>
    </source>
</evidence>
<feature type="chain" id="PRO_5035224045" evidence="7">
    <location>
        <begin position="32"/>
        <end position="271"/>
    </location>
</feature>
<dbReference type="PANTHER" id="PTHR24271:SF87">
    <property type="entry name" value="ARGININE ESTERASE-LIKE-RELATED"/>
    <property type="match status" value="1"/>
</dbReference>
<dbReference type="SUPFAM" id="SSF50494">
    <property type="entry name" value="Trypsin-like serine proteases"/>
    <property type="match status" value="1"/>
</dbReference>
<evidence type="ECO:0000256" key="3">
    <source>
        <dbReference type="ARBA" id="ARBA00022801"/>
    </source>
</evidence>
<feature type="signal peptide" evidence="7">
    <location>
        <begin position="1"/>
        <end position="31"/>
    </location>
</feature>
<protein>
    <submittedName>
        <fullName evidence="9">MCT1A protease</fullName>
    </submittedName>
</protein>
<dbReference type="GO" id="GO:0004252">
    <property type="term" value="F:serine-type endopeptidase activity"/>
    <property type="evidence" value="ECO:0007669"/>
    <property type="project" value="InterPro"/>
</dbReference>
<evidence type="ECO:0000259" key="8">
    <source>
        <dbReference type="PROSITE" id="PS50240"/>
    </source>
</evidence>
<dbReference type="SMART" id="SM00020">
    <property type="entry name" value="Tryp_SPc"/>
    <property type="match status" value="1"/>
</dbReference>
<organism evidence="9 10">
    <name type="scientific">Atractosteus spatula</name>
    <name type="common">Alligator gar</name>
    <name type="synonym">Lepisosteus spatula</name>
    <dbReference type="NCBI Taxonomy" id="7917"/>
    <lineage>
        <taxon>Eukaryota</taxon>
        <taxon>Metazoa</taxon>
        <taxon>Chordata</taxon>
        <taxon>Craniata</taxon>
        <taxon>Vertebrata</taxon>
        <taxon>Euteleostomi</taxon>
        <taxon>Actinopterygii</taxon>
        <taxon>Neopterygii</taxon>
        <taxon>Holostei</taxon>
        <taxon>Semionotiformes</taxon>
        <taxon>Lepisosteidae</taxon>
        <taxon>Atractosteus</taxon>
    </lineage>
</organism>
<dbReference type="FunFam" id="2.40.10.10:FF:000120">
    <property type="entry name" value="Putative serine protease"/>
    <property type="match status" value="1"/>
</dbReference>
<dbReference type="InterPro" id="IPR009003">
    <property type="entry name" value="Peptidase_S1_PA"/>
</dbReference>
<gene>
    <name evidence="9" type="primary">Mct1a</name>
    <name evidence="9" type="ORF">GTO95_0013569</name>
</gene>
<keyword evidence="5" id="KW-1015">Disulfide bond</keyword>
<dbReference type="InterPro" id="IPR033116">
    <property type="entry name" value="TRYPSIN_SER"/>
</dbReference>
<proteinExistence type="predicted"/>
<evidence type="ECO:0000256" key="1">
    <source>
        <dbReference type="ARBA" id="ARBA00022670"/>
    </source>
</evidence>
<dbReference type="Proteomes" id="UP000736164">
    <property type="component" value="Unassembled WGS sequence"/>
</dbReference>
<sequence length="271" mass="28934">MTSLPGHAVCSAPGHIHTCLLCSGLLCSAICFSVFNCASGSFEADIIGGEEVKGKSQLYMASIQVNGTHRCGGFLISEKFVMTAAHCCKGERMSVVLGAHNIASANARRYGVKREYRHPDFTDVRSGSDIMLLQLSKPVKPGKGIKVIKYPRKDRDIKPKTSCTVAGWGAIKTGGGAVTSLRVVNVTVVDAQVCRNMWRGELPADIICAGGYKTKKGACQGDSGGPLVCGGEALGIVSFNSANCDYPNLPNIYTRVSKYLPWIQKIVRQSS</sequence>
<dbReference type="EMBL" id="JAAWVO010062597">
    <property type="protein sequence ID" value="MBN3323038.1"/>
    <property type="molecule type" value="Genomic_DNA"/>
</dbReference>
<evidence type="ECO:0000256" key="6">
    <source>
        <dbReference type="RuleBase" id="RU363034"/>
    </source>
</evidence>
<dbReference type="InterPro" id="IPR001254">
    <property type="entry name" value="Trypsin_dom"/>
</dbReference>
<dbReference type="CDD" id="cd00190">
    <property type="entry name" value="Tryp_SPc"/>
    <property type="match status" value="1"/>
</dbReference>
<dbReference type="PROSITE" id="PS00134">
    <property type="entry name" value="TRYPSIN_HIS"/>
    <property type="match status" value="1"/>
</dbReference>
<feature type="domain" description="Peptidase S1" evidence="8">
    <location>
        <begin position="46"/>
        <end position="268"/>
    </location>
</feature>
<dbReference type="InterPro" id="IPR001314">
    <property type="entry name" value="Peptidase_S1A"/>
</dbReference>
<keyword evidence="10" id="KW-1185">Reference proteome</keyword>
<evidence type="ECO:0000256" key="4">
    <source>
        <dbReference type="ARBA" id="ARBA00022825"/>
    </source>
</evidence>
<dbReference type="PRINTS" id="PR00722">
    <property type="entry name" value="CHYMOTRYPSIN"/>
</dbReference>
<dbReference type="Pfam" id="PF00089">
    <property type="entry name" value="Trypsin"/>
    <property type="match status" value="1"/>
</dbReference>
<evidence type="ECO:0000256" key="7">
    <source>
        <dbReference type="SAM" id="SignalP"/>
    </source>
</evidence>
<keyword evidence="2 7" id="KW-0732">Signal</keyword>
<dbReference type="PROSITE" id="PS50240">
    <property type="entry name" value="TRYPSIN_DOM"/>
    <property type="match status" value="1"/>
</dbReference>
<feature type="non-terminal residue" evidence="9">
    <location>
        <position position="1"/>
    </location>
</feature>
<evidence type="ECO:0000256" key="2">
    <source>
        <dbReference type="ARBA" id="ARBA00022729"/>
    </source>
</evidence>
<dbReference type="GO" id="GO:0006508">
    <property type="term" value="P:proteolysis"/>
    <property type="evidence" value="ECO:0007669"/>
    <property type="project" value="UniProtKB-KW"/>
</dbReference>
<comment type="caution">
    <text evidence="9">The sequence shown here is derived from an EMBL/GenBank/DDBJ whole genome shotgun (WGS) entry which is preliminary data.</text>
</comment>
<name>A0A8J7P3B5_ATRSP</name>
<dbReference type="InterPro" id="IPR018114">
    <property type="entry name" value="TRYPSIN_HIS"/>
</dbReference>
<dbReference type="InterPro" id="IPR043504">
    <property type="entry name" value="Peptidase_S1_PA_chymotrypsin"/>
</dbReference>
<evidence type="ECO:0000313" key="9">
    <source>
        <dbReference type="EMBL" id="MBN3323038.1"/>
    </source>
</evidence>
<keyword evidence="4 6" id="KW-0720">Serine protease</keyword>
<dbReference type="AlphaFoldDB" id="A0A8J7P3B5"/>
<feature type="non-terminal residue" evidence="9">
    <location>
        <position position="271"/>
    </location>
</feature>
<reference evidence="9" key="1">
    <citation type="journal article" date="2021" name="Cell">
        <title>Tracing the genetic footprints of vertebrate landing in non-teleost ray-finned fishes.</title>
        <authorList>
            <person name="Bi X."/>
            <person name="Wang K."/>
            <person name="Yang L."/>
            <person name="Pan H."/>
            <person name="Jiang H."/>
            <person name="Wei Q."/>
            <person name="Fang M."/>
            <person name="Yu H."/>
            <person name="Zhu C."/>
            <person name="Cai Y."/>
            <person name="He Y."/>
            <person name="Gan X."/>
            <person name="Zeng H."/>
            <person name="Yu D."/>
            <person name="Zhu Y."/>
            <person name="Jiang H."/>
            <person name="Qiu Q."/>
            <person name="Yang H."/>
            <person name="Zhang Y.E."/>
            <person name="Wang W."/>
            <person name="Zhu M."/>
            <person name="He S."/>
            <person name="Zhang G."/>
        </authorList>
    </citation>
    <scope>NUCLEOTIDE SEQUENCE</scope>
    <source>
        <strain evidence="9">Allg_001</strain>
    </source>
</reference>
<dbReference type="PROSITE" id="PS00135">
    <property type="entry name" value="TRYPSIN_SER"/>
    <property type="match status" value="1"/>
</dbReference>
<keyword evidence="1 6" id="KW-0645">Protease</keyword>
<dbReference type="Gene3D" id="2.40.10.10">
    <property type="entry name" value="Trypsin-like serine proteases"/>
    <property type="match status" value="2"/>
</dbReference>
<evidence type="ECO:0000313" key="10">
    <source>
        <dbReference type="Proteomes" id="UP000736164"/>
    </source>
</evidence>
<accession>A0A8J7P3B5</accession>
<keyword evidence="3 6" id="KW-0378">Hydrolase</keyword>